<gene>
    <name evidence="3" type="ORF">R2D22_31535</name>
</gene>
<sequence length="523" mass="59430">MTEADNRTEAGGAHVPRQGSVPTVRDNPFATVGHPVHGAAHVGRADQIRVLRQRVLDQPTAGATAIIGPPRIGKSSLAYHLFMRPEVLAEYPRLIPVWMNVRTGGGIDQVVRRLVEDVWEALGERAPEQDRRITAAYERAVAPGMRWVEAQTETQEFLRLVRRRGWRVVLIMDEFDAAREVFRSQPGTFQALREFAYNLDWNIGLVTTSRRELREIVDMADPDESTFAGIFRSVFLTCFDETDLTELVRRVDGVDPDDLVRTTQRLAELSGGHPYLASVLLDRVCSADAAPQPLVQALDRHVEPLPAEFSYYYRDLTGLLDADGRLRALLEVVLGPQLVVTPDDAQVLLQQGLIVVRDGTYRAFSQDFQEYLTLIGRQLGHWDQWMAVEGRVRELVEAGFTERYGEEWPDELRAKRPKLAATLDKCEELRARELRAYGARASTRLLDFTYPRDLFDLMASHRDIFGKLIGKDKAYWSERFSLLAKVRNPMVHNRMSVVTPVEQRMFGVYCEELMDLLDRLADG</sequence>
<keyword evidence="4" id="KW-1185">Reference proteome</keyword>
<dbReference type="Gene3D" id="3.40.50.300">
    <property type="entry name" value="P-loop containing nucleotide triphosphate hydrolases"/>
    <property type="match status" value="1"/>
</dbReference>
<keyword evidence="3" id="KW-0067">ATP-binding</keyword>
<evidence type="ECO:0000256" key="1">
    <source>
        <dbReference type="SAM" id="MobiDB-lite"/>
    </source>
</evidence>
<dbReference type="Pfam" id="PF20702">
    <property type="entry name" value="nSTAND2"/>
    <property type="match status" value="1"/>
</dbReference>
<reference evidence="3 4" key="1">
    <citation type="submission" date="2023-10" db="EMBL/GenBank/DDBJ databases">
        <title>The genome sequence of Streptomyces sp. HUAS YS2.</title>
        <authorList>
            <person name="Mo P."/>
        </authorList>
    </citation>
    <scope>NUCLEOTIDE SEQUENCE [LARGE SCALE GENOMIC DNA]</scope>
    <source>
        <strain evidence="3 4">HUAS YS2</strain>
    </source>
</reference>
<dbReference type="InterPro" id="IPR027417">
    <property type="entry name" value="P-loop_NTPase"/>
</dbReference>
<dbReference type="InterPro" id="IPR049051">
    <property type="entry name" value="nSTAND2"/>
</dbReference>
<dbReference type="Proteomes" id="UP001301731">
    <property type="component" value="Chromosome"/>
</dbReference>
<dbReference type="GO" id="GO:0005524">
    <property type="term" value="F:ATP binding"/>
    <property type="evidence" value="ECO:0007669"/>
    <property type="project" value="UniProtKB-KW"/>
</dbReference>
<feature type="region of interest" description="Disordered" evidence="1">
    <location>
        <begin position="1"/>
        <end position="25"/>
    </location>
</feature>
<protein>
    <submittedName>
        <fullName evidence="3">ATP-binding protein</fullName>
    </submittedName>
</protein>
<dbReference type="SUPFAM" id="SSF52540">
    <property type="entry name" value="P-loop containing nucleoside triphosphate hydrolases"/>
    <property type="match status" value="1"/>
</dbReference>
<dbReference type="RefSeq" id="WP_318108358.1">
    <property type="nucleotide sequence ID" value="NZ_CP137573.1"/>
</dbReference>
<evidence type="ECO:0000313" key="4">
    <source>
        <dbReference type="Proteomes" id="UP001301731"/>
    </source>
</evidence>
<evidence type="ECO:0000259" key="2">
    <source>
        <dbReference type="Pfam" id="PF20702"/>
    </source>
</evidence>
<feature type="domain" description="Novel STAND NTPase 2" evidence="2">
    <location>
        <begin position="162"/>
        <end position="286"/>
    </location>
</feature>
<name>A0ABZ0M241_9ACTN</name>
<evidence type="ECO:0000313" key="3">
    <source>
        <dbReference type="EMBL" id="WOX25667.1"/>
    </source>
</evidence>
<accession>A0ABZ0M241</accession>
<organism evidence="3 4">
    <name type="scientific">Streptomyces solicathayae</name>
    <dbReference type="NCBI Taxonomy" id="3081768"/>
    <lineage>
        <taxon>Bacteria</taxon>
        <taxon>Bacillati</taxon>
        <taxon>Actinomycetota</taxon>
        <taxon>Actinomycetes</taxon>
        <taxon>Kitasatosporales</taxon>
        <taxon>Streptomycetaceae</taxon>
        <taxon>Streptomyces</taxon>
    </lineage>
</organism>
<dbReference type="EMBL" id="CP137573">
    <property type="protein sequence ID" value="WOX25667.1"/>
    <property type="molecule type" value="Genomic_DNA"/>
</dbReference>
<keyword evidence="3" id="KW-0547">Nucleotide-binding</keyword>
<proteinExistence type="predicted"/>